<feature type="compositionally biased region" description="Basic and acidic residues" evidence="1">
    <location>
        <begin position="57"/>
        <end position="75"/>
    </location>
</feature>
<evidence type="ECO:0000256" key="1">
    <source>
        <dbReference type="SAM" id="MobiDB-lite"/>
    </source>
</evidence>
<accession>A0A7G1KLT3</accession>
<protein>
    <submittedName>
        <fullName evidence="2">Uncharacterized protein</fullName>
    </submittedName>
</protein>
<proteinExistence type="predicted"/>
<dbReference type="EMBL" id="AP023396">
    <property type="protein sequence ID" value="BCK56152.1"/>
    <property type="molecule type" value="Genomic_DNA"/>
</dbReference>
<sequence length="113" mass="12376">MRILQTLCVHPRQRISESEATGIFSGQHRCNILRYPSPAVLCVVLEPTAAANRRHPPKPEAHTHRHDVSFHRHEQSLTPVTGVTVHRKTTSDITWAASAASGKVRAVTAGVSS</sequence>
<gene>
    <name evidence="2" type="ORF">NWFMUON74_39240</name>
</gene>
<evidence type="ECO:0000313" key="3">
    <source>
        <dbReference type="Proteomes" id="UP000516173"/>
    </source>
</evidence>
<dbReference type="KEGG" id="nwl:NWFMUON74_39240"/>
<dbReference type="Proteomes" id="UP000516173">
    <property type="component" value="Chromosome"/>
</dbReference>
<evidence type="ECO:0000313" key="2">
    <source>
        <dbReference type="EMBL" id="BCK56152.1"/>
    </source>
</evidence>
<keyword evidence="3" id="KW-1185">Reference proteome</keyword>
<reference evidence="2 3" key="1">
    <citation type="submission" date="2020-08" db="EMBL/GenBank/DDBJ databases">
        <title>Genome Sequencing of Nocardia wallacei strain FMUON74 and assembly.</title>
        <authorList>
            <person name="Toyokawa M."/>
            <person name="Uesaka K."/>
        </authorList>
    </citation>
    <scope>NUCLEOTIDE SEQUENCE [LARGE SCALE GENOMIC DNA]</scope>
    <source>
        <strain evidence="2 3">FMUON74</strain>
    </source>
</reference>
<dbReference type="AlphaFoldDB" id="A0A7G1KLT3"/>
<organism evidence="2 3">
    <name type="scientific">Nocardia wallacei</name>
    <dbReference type="NCBI Taxonomy" id="480035"/>
    <lineage>
        <taxon>Bacteria</taxon>
        <taxon>Bacillati</taxon>
        <taxon>Actinomycetota</taxon>
        <taxon>Actinomycetes</taxon>
        <taxon>Mycobacteriales</taxon>
        <taxon>Nocardiaceae</taxon>
        <taxon>Nocardia</taxon>
    </lineage>
</organism>
<feature type="region of interest" description="Disordered" evidence="1">
    <location>
        <begin position="51"/>
        <end position="84"/>
    </location>
</feature>
<name>A0A7G1KLT3_9NOCA</name>